<dbReference type="SMART" id="SM00382">
    <property type="entry name" value="AAA"/>
    <property type="match status" value="1"/>
</dbReference>
<evidence type="ECO:0000313" key="11">
    <source>
        <dbReference type="Proteomes" id="UP000185669"/>
    </source>
</evidence>
<dbReference type="GO" id="GO:0043190">
    <property type="term" value="C:ATP-binding cassette (ABC) transporter complex"/>
    <property type="evidence" value="ECO:0007669"/>
    <property type="project" value="TreeGrafter"/>
</dbReference>
<evidence type="ECO:0000256" key="5">
    <source>
        <dbReference type="ARBA" id="ARBA00022741"/>
    </source>
</evidence>
<dbReference type="InterPro" id="IPR050095">
    <property type="entry name" value="ECF_ABC_transporter_ATP-bd"/>
</dbReference>
<evidence type="ECO:0000256" key="7">
    <source>
        <dbReference type="ARBA" id="ARBA00022967"/>
    </source>
</evidence>
<keyword evidence="11" id="KW-1185">Reference proteome</keyword>
<dbReference type="PROSITE" id="PS00211">
    <property type="entry name" value="ABC_TRANSPORTER_1"/>
    <property type="match status" value="1"/>
</dbReference>
<dbReference type="GO" id="GO:0042626">
    <property type="term" value="F:ATPase-coupled transmembrane transporter activity"/>
    <property type="evidence" value="ECO:0007669"/>
    <property type="project" value="TreeGrafter"/>
</dbReference>
<dbReference type="GO" id="GO:0016887">
    <property type="term" value="F:ATP hydrolysis activity"/>
    <property type="evidence" value="ECO:0007669"/>
    <property type="project" value="InterPro"/>
</dbReference>
<dbReference type="NCBIfam" id="NF010167">
    <property type="entry name" value="PRK13648.1"/>
    <property type="match status" value="1"/>
</dbReference>
<dbReference type="Pfam" id="PF00005">
    <property type="entry name" value="ABC_tran"/>
    <property type="match status" value="1"/>
</dbReference>
<dbReference type="Proteomes" id="UP000185669">
    <property type="component" value="Unassembled WGS sequence"/>
</dbReference>
<sequence length="273" mass="30151">MSLIEINGVDFLYQNDNSDRPALQNINLQIEAGDFAVIIGSNGSGKSTLAKLLNVLLTPSKGEIFVSGLNTNNRDNTWKIRQKVGMVFQNPDNQLVASMVEDDVAFGPENLGVPSSEIRKRVDKALEMVGMAGFQKFAPHKLSGGQKQRVAIAGVIAMEPECIVLDEPTAMLDPQGRKEVMETVEYLNREKGITVVHITHFMEEAVDADQVIVMNQGKILHKGSPKSIFRLVEQLKDVNLDIPVAVEVAEYLRREKIEIPDILSIDELVDALC</sequence>
<dbReference type="SUPFAM" id="SSF52540">
    <property type="entry name" value="P-loop containing nucleoside triphosphate hydrolases"/>
    <property type="match status" value="1"/>
</dbReference>
<dbReference type="InterPro" id="IPR027417">
    <property type="entry name" value="P-loop_NTPase"/>
</dbReference>
<dbReference type="PROSITE" id="PS50893">
    <property type="entry name" value="ABC_TRANSPORTER_2"/>
    <property type="match status" value="1"/>
</dbReference>
<evidence type="ECO:0000256" key="3">
    <source>
        <dbReference type="ARBA" id="ARBA00022448"/>
    </source>
</evidence>
<dbReference type="InterPro" id="IPR017871">
    <property type="entry name" value="ABC_transporter-like_CS"/>
</dbReference>
<keyword evidence="7" id="KW-1278">Translocase</keyword>
<evidence type="ECO:0000259" key="9">
    <source>
        <dbReference type="PROSITE" id="PS50893"/>
    </source>
</evidence>
<dbReference type="PANTHER" id="PTHR43553">
    <property type="entry name" value="HEAVY METAL TRANSPORTER"/>
    <property type="match status" value="1"/>
</dbReference>
<dbReference type="InterPro" id="IPR015856">
    <property type="entry name" value="ABC_transpr_CbiO/EcfA_su"/>
</dbReference>
<keyword evidence="8" id="KW-0472">Membrane</keyword>
<keyword evidence="3" id="KW-0813">Transport</keyword>
<keyword evidence="6 10" id="KW-0067">ATP-binding</keyword>
<evidence type="ECO:0000256" key="8">
    <source>
        <dbReference type="ARBA" id="ARBA00023136"/>
    </source>
</evidence>
<dbReference type="AlphaFoldDB" id="A0A1N6W1U6"/>
<organism evidence="10 11">
    <name type="scientific">Halanaerobium kushneri</name>
    <dbReference type="NCBI Taxonomy" id="56779"/>
    <lineage>
        <taxon>Bacteria</taxon>
        <taxon>Bacillati</taxon>
        <taxon>Bacillota</taxon>
        <taxon>Clostridia</taxon>
        <taxon>Halanaerobiales</taxon>
        <taxon>Halanaerobiaceae</taxon>
        <taxon>Halanaerobium</taxon>
    </lineage>
</organism>
<dbReference type="FunFam" id="3.40.50.300:FF:000224">
    <property type="entry name" value="Energy-coupling factor transporter ATP-binding protein EcfA"/>
    <property type="match status" value="1"/>
</dbReference>
<comment type="subcellular location">
    <subcellularLocation>
        <location evidence="1">Cell membrane</location>
        <topology evidence="1">Peripheral membrane protein</topology>
    </subcellularLocation>
</comment>
<comment type="similarity">
    <text evidence="2">Belongs to the ABC transporter superfamily.</text>
</comment>
<dbReference type="GO" id="GO:0005524">
    <property type="term" value="F:ATP binding"/>
    <property type="evidence" value="ECO:0007669"/>
    <property type="project" value="UniProtKB-KW"/>
</dbReference>
<evidence type="ECO:0000256" key="2">
    <source>
        <dbReference type="ARBA" id="ARBA00005417"/>
    </source>
</evidence>
<dbReference type="PANTHER" id="PTHR43553:SF24">
    <property type="entry name" value="ENERGY-COUPLING FACTOR TRANSPORTER ATP-BINDING PROTEIN ECFA1"/>
    <property type="match status" value="1"/>
</dbReference>
<dbReference type="CDD" id="cd03225">
    <property type="entry name" value="ABC_cobalt_CbiO_domain1"/>
    <property type="match status" value="1"/>
</dbReference>
<dbReference type="InterPro" id="IPR003593">
    <property type="entry name" value="AAA+_ATPase"/>
</dbReference>
<dbReference type="InterPro" id="IPR003439">
    <property type="entry name" value="ABC_transporter-like_ATP-bd"/>
</dbReference>
<reference evidence="11" key="1">
    <citation type="submission" date="2017-01" db="EMBL/GenBank/DDBJ databases">
        <authorList>
            <person name="Varghese N."/>
            <person name="Submissions S."/>
        </authorList>
    </citation>
    <scope>NUCLEOTIDE SEQUENCE [LARGE SCALE GENOMIC DNA]</scope>
    <source>
        <strain evidence="11">ATCC 700103</strain>
    </source>
</reference>
<protein>
    <submittedName>
        <fullName evidence="10">Energy-coupling factor transport system ATP-binding protein</fullName>
    </submittedName>
</protein>
<name>A0A1N6W1U6_9FIRM</name>
<dbReference type="OrthoDB" id="9784332at2"/>
<evidence type="ECO:0000256" key="6">
    <source>
        <dbReference type="ARBA" id="ARBA00022840"/>
    </source>
</evidence>
<dbReference type="InterPro" id="IPR030947">
    <property type="entry name" value="EcfA_1"/>
</dbReference>
<dbReference type="RefSeq" id="WP_076544753.1">
    <property type="nucleotide sequence ID" value="NZ_FTNC01000009.1"/>
</dbReference>
<evidence type="ECO:0000313" key="10">
    <source>
        <dbReference type="EMBL" id="SIQ84020.1"/>
    </source>
</evidence>
<keyword evidence="4" id="KW-1003">Cell membrane</keyword>
<proteinExistence type="inferred from homology"/>
<gene>
    <name evidence="10" type="ORF">SAMN05421834_10932</name>
</gene>
<evidence type="ECO:0000256" key="4">
    <source>
        <dbReference type="ARBA" id="ARBA00022475"/>
    </source>
</evidence>
<dbReference type="NCBIfam" id="TIGR04520">
    <property type="entry name" value="ECF_ATPase_1"/>
    <property type="match status" value="1"/>
</dbReference>
<accession>A0A1N6W1U6</accession>
<evidence type="ECO:0000256" key="1">
    <source>
        <dbReference type="ARBA" id="ARBA00004202"/>
    </source>
</evidence>
<dbReference type="STRING" id="56779.SAMN05421834_10932"/>
<dbReference type="Gene3D" id="3.40.50.300">
    <property type="entry name" value="P-loop containing nucleotide triphosphate hydrolases"/>
    <property type="match status" value="1"/>
</dbReference>
<keyword evidence="5" id="KW-0547">Nucleotide-binding</keyword>
<feature type="domain" description="ABC transporter" evidence="9">
    <location>
        <begin position="6"/>
        <end position="241"/>
    </location>
</feature>
<dbReference type="EMBL" id="FTNC01000009">
    <property type="protein sequence ID" value="SIQ84020.1"/>
    <property type="molecule type" value="Genomic_DNA"/>
</dbReference>